<name>A0A399ESL6_9DEIN</name>
<keyword evidence="4" id="KW-1185">Reference proteome</keyword>
<evidence type="ECO:0000313" key="3">
    <source>
        <dbReference type="EMBL" id="RIH86795.1"/>
    </source>
</evidence>
<accession>A0A399ESL6</accession>
<evidence type="ECO:0000256" key="2">
    <source>
        <dbReference type="ARBA" id="ARBA00023002"/>
    </source>
</evidence>
<dbReference type="AlphaFoldDB" id="A0A399ESL6"/>
<dbReference type="GO" id="GO:0070402">
    <property type="term" value="F:NADPH binding"/>
    <property type="evidence" value="ECO:0007669"/>
    <property type="project" value="TreeGrafter"/>
</dbReference>
<gene>
    <name evidence="3" type="ORF">Mterra_01335</name>
</gene>
<organism evidence="3 4">
    <name type="scientific">Calidithermus terrae</name>
    <dbReference type="NCBI Taxonomy" id="1408545"/>
    <lineage>
        <taxon>Bacteria</taxon>
        <taxon>Thermotogati</taxon>
        <taxon>Deinococcota</taxon>
        <taxon>Deinococci</taxon>
        <taxon>Thermales</taxon>
        <taxon>Thermaceae</taxon>
        <taxon>Calidithermus</taxon>
    </lineage>
</organism>
<dbReference type="GO" id="GO:0102523">
    <property type="term" value="F:2-chloroacrylate reductase activity"/>
    <property type="evidence" value="ECO:0007669"/>
    <property type="project" value="UniProtKB-EC"/>
</dbReference>
<dbReference type="SUPFAM" id="SSF51735">
    <property type="entry name" value="NAD(P)-binding Rossmann-fold domains"/>
    <property type="match status" value="1"/>
</dbReference>
<reference evidence="3 4" key="1">
    <citation type="submission" date="2018-08" db="EMBL/GenBank/DDBJ databases">
        <title>Meiothermus terrae DSM 26712 genome sequencing project.</title>
        <authorList>
            <person name="Da Costa M.S."/>
            <person name="Albuquerque L."/>
            <person name="Raposo P."/>
            <person name="Froufe H.J.C."/>
            <person name="Barroso C.S."/>
            <person name="Egas C."/>
        </authorList>
    </citation>
    <scope>NUCLEOTIDE SEQUENCE [LARGE SCALE GENOMIC DNA]</scope>
    <source>
        <strain evidence="3 4">DSM 26712</strain>
    </source>
</reference>
<protein>
    <submittedName>
        <fullName evidence="3">2-haloacrylate reductase</fullName>
        <ecNumber evidence="3">1.3.1.103</ecNumber>
    </submittedName>
</protein>
<dbReference type="PANTHER" id="PTHR48106:SF13">
    <property type="entry name" value="QUINONE OXIDOREDUCTASE-RELATED"/>
    <property type="match status" value="1"/>
</dbReference>
<keyword evidence="2 3" id="KW-0560">Oxidoreductase</keyword>
<evidence type="ECO:0000256" key="1">
    <source>
        <dbReference type="ARBA" id="ARBA00022857"/>
    </source>
</evidence>
<dbReference type="InterPro" id="IPR036291">
    <property type="entry name" value="NAD(P)-bd_dom_sf"/>
</dbReference>
<dbReference type="GO" id="GO:0003960">
    <property type="term" value="F:quinone reductase (NADPH) activity"/>
    <property type="evidence" value="ECO:0007669"/>
    <property type="project" value="TreeGrafter"/>
</dbReference>
<keyword evidence="1" id="KW-0521">NADP</keyword>
<evidence type="ECO:0000313" key="4">
    <source>
        <dbReference type="Proteomes" id="UP000265715"/>
    </source>
</evidence>
<dbReference type="EC" id="1.3.1.103" evidence="3"/>
<dbReference type="PANTHER" id="PTHR48106">
    <property type="entry name" value="QUINONE OXIDOREDUCTASE PIG3-RELATED"/>
    <property type="match status" value="1"/>
</dbReference>
<dbReference type="Proteomes" id="UP000265715">
    <property type="component" value="Unassembled WGS sequence"/>
</dbReference>
<dbReference type="GO" id="GO:0005829">
    <property type="term" value="C:cytosol"/>
    <property type="evidence" value="ECO:0007669"/>
    <property type="project" value="TreeGrafter"/>
</dbReference>
<sequence length="153" mass="16437">MGSEAKAEVVRRLGADAVRVGYEGFAPEVLGLTGGTGADLILDSVAGPVFEEGMRCLAPFGRLVVYGHAGGQAGSFETRLLHRQTKAVIGYSSGHYRRSRPELLRPSVEAVLGHLRRGEVRLEIGARFPLEKAGEAHALVESRRSVGKVLLYL</sequence>
<comment type="caution">
    <text evidence="3">The sequence shown here is derived from an EMBL/GenBank/DDBJ whole genome shotgun (WGS) entry which is preliminary data.</text>
</comment>
<dbReference type="Pfam" id="PF13602">
    <property type="entry name" value="ADH_zinc_N_2"/>
    <property type="match status" value="1"/>
</dbReference>
<proteinExistence type="predicted"/>
<dbReference type="Gene3D" id="3.90.180.10">
    <property type="entry name" value="Medium-chain alcohol dehydrogenases, catalytic domain"/>
    <property type="match status" value="1"/>
</dbReference>
<dbReference type="GO" id="GO:0035925">
    <property type="term" value="F:mRNA 3'-UTR AU-rich region binding"/>
    <property type="evidence" value="ECO:0007669"/>
    <property type="project" value="TreeGrafter"/>
</dbReference>
<dbReference type="EMBL" id="QXDL01000042">
    <property type="protein sequence ID" value="RIH86795.1"/>
    <property type="molecule type" value="Genomic_DNA"/>
</dbReference>
<dbReference type="Gene3D" id="3.40.50.720">
    <property type="entry name" value="NAD(P)-binding Rossmann-like Domain"/>
    <property type="match status" value="1"/>
</dbReference>